<feature type="transmembrane region" description="Helical" evidence="1">
    <location>
        <begin position="98"/>
        <end position="117"/>
    </location>
</feature>
<feature type="transmembrane region" description="Helical" evidence="1">
    <location>
        <begin position="321"/>
        <end position="339"/>
    </location>
</feature>
<evidence type="ECO:0000256" key="1">
    <source>
        <dbReference type="SAM" id="Phobius"/>
    </source>
</evidence>
<feature type="transmembrane region" description="Helical" evidence="1">
    <location>
        <begin position="216"/>
        <end position="233"/>
    </location>
</feature>
<accession>A0A367PMV2</accession>
<name>A0A367PMV2_CUPNE</name>
<feature type="transmembrane region" description="Helical" evidence="1">
    <location>
        <begin position="129"/>
        <end position="162"/>
    </location>
</feature>
<evidence type="ECO:0000313" key="3">
    <source>
        <dbReference type="Proteomes" id="UP000253501"/>
    </source>
</evidence>
<comment type="caution">
    <text evidence="2">The sequence shown here is derived from an EMBL/GenBank/DDBJ whole genome shotgun (WGS) entry which is preliminary data.</text>
</comment>
<dbReference type="AlphaFoldDB" id="A0A367PMV2"/>
<keyword evidence="1" id="KW-0812">Transmembrane</keyword>
<organism evidence="2 3">
    <name type="scientific">Cupriavidus necator</name>
    <name type="common">Alcaligenes eutrophus</name>
    <name type="synonym">Ralstonia eutropha</name>
    <dbReference type="NCBI Taxonomy" id="106590"/>
    <lineage>
        <taxon>Bacteria</taxon>
        <taxon>Pseudomonadati</taxon>
        <taxon>Pseudomonadota</taxon>
        <taxon>Betaproteobacteria</taxon>
        <taxon>Burkholderiales</taxon>
        <taxon>Burkholderiaceae</taxon>
        <taxon>Cupriavidus</taxon>
    </lineage>
</organism>
<feature type="transmembrane region" description="Helical" evidence="1">
    <location>
        <begin position="296"/>
        <end position="315"/>
    </location>
</feature>
<protein>
    <recommendedName>
        <fullName evidence="4">Membrane protein 6-pyruvoyl-tetrahydropterin synthase-related domain-containing protein</fullName>
    </recommendedName>
</protein>
<feature type="transmembrane region" description="Helical" evidence="1">
    <location>
        <begin position="174"/>
        <end position="204"/>
    </location>
</feature>
<evidence type="ECO:0000313" key="2">
    <source>
        <dbReference type="EMBL" id="RCJ09220.1"/>
    </source>
</evidence>
<sequence length="518" mass="58528">MQSLDPSRPHVWPIDLARNGFRTLFFVTTIAGGGLFWLAPHPPMSDLPQHAAQVATLHDLLLGRSPWDQLLRINLFTPYLLAYGLATALSFLMTVDAALKLVLTLSFYGFVATYVALRERFQADERLDWLCIPGFFGFAYEYGFFSYLVAAPIGMAFLLTALDYAERPCLRRGGVLLLAGIAVFFSHGLLFVFVSVIGGVFLLVRNYADWSRIVRSVWPYLALVALCGVYALSHRDVDLAPMYPFKVVWQINPLIRALSATIHPWGIAPRLWMVPVTILVLATPFCMGARWNRRGMAYVPLAIVALVWFCVPLFAINTYFLFNRFALFLFPFYALNFRRDDETRGDVRRRAALTQFALAGVCVAFLGMQGLRVMRFAEESADFEAVSAAVEPTQRALNVVFSKSSPAADNPVVYENFALWYQADHRGLVDFNAAWFPPQIVRYRLDQLPAVGPADVGPEPLAATFDWYRHKGWLYRYFFVRHTSPIPDGLFANATCRIVLKKNVGNWSVYERQSCHPG</sequence>
<feature type="transmembrane region" description="Helical" evidence="1">
    <location>
        <begin position="73"/>
        <end position="92"/>
    </location>
</feature>
<evidence type="ECO:0008006" key="4">
    <source>
        <dbReference type="Google" id="ProtNLM"/>
    </source>
</evidence>
<dbReference type="Proteomes" id="UP000253501">
    <property type="component" value="Unassembled WGS sequence"/>
</dbReference>
<gene>
    <name evidence="2" type="ORF">DDK22_06825</name>
</gene>
<feature type="transmembrane region" description="Helical" evidence="1">
    <location>
        <begin position="351"/>
        <end position="371"/>
    </location>
</feature>
<keyword evidence="1" id="KW-0472">Membrane</keyword>
<reference evidence="2 3" key="1">
    <citation type="submission" date="2018-04" db="EMBL/GenBank/DDBJ databases">
        <title>Cupriavidus necator CR12 genome sequencing and assembly.</title>
        <authorList>
            <person name="Ben Fekih I."/>
            <person name="Mazhar H.S."/>
            <person name="Bello S.K."/>
            <person name="Rensing C."/>
        </authorList>
    </citation>
    <scope>NUCLEOTIDE SEQUENCE [LARGE SCALE GENOMIC DNA]</scope>
    <source>
        <strain evidence="2 3">CR12</strain>
    </source>
</reference>
<dbReference type="EMBL" id="QDHA01000015">
    <property type="protein sequence ID" value="RCJ09220.1"/>
    <property type="molecule type" value="Genomic_DNA"/>
</dbReference>
<feature type="transmembrane region" description="Helical" evidence="1">
    <location>
        <begin position="20"/>
        <end position="39"/>
    </location>
</feature>
<keyword evidence="1" id="KW-1133">Transmembrane helix</keyword>
<proteinExistence type="predicted"/>